<name>A0A1M6HS23_9CLOT</name>
<dbReference type="SUPFAM" id="SSF88659">
    <property type="entry name" value="Sigma3 and sigma4 domains of RNA polymerase sigma factors"/>
    <property type="match status" value="1"/>
</dbReference>
<proteinExistence type="predicted"/>
<dbReference type="STRING" id="1121302.SAMN02745163_01561"/>
<keyword evidence="1" id="KW-0175">Coiled coil</keyword>
<dbReference type="InterPro" id="IPR013324">
    <property type="entry name" value="RNA_pol_sigma_r3/r4-like"/>
</dbReference>
<sequence length="147" mass="17682">MKKDLIKKIEGILYNYKTSLVEINNLKIDLEMMKEEYRGITSINYGEKSSPTNKFNSSVENEVIKREEMIVQLENNIRYKDAMYRKVTNSFDILDEREYRFIKEFYFEKCSYMRVSEIMNMSYSYVYDYKMAVLNKISPLIFTSNLP</sequence>
<evidence type="ECO:0000313" key="3">
    <source>
        <dbReference type="Proteomes" id="UP000184310"/>
    </source>
</evidence>
<protein>
    <recommendedName>
        <fullName evidence="4">Phage transcriptional regulator, RinA family</fullName>
    </recommendedName>
</protein>
<feature type="coiled-coil region" evidence="1">
    <location>
        <begin position="16"/>
        <end position="76"/>
    </location>
</feature>
<evidence type="ECO:0000313" key="2">
    <source>
        <dbReference type="EMBL" id="SHJ25011.1"/>
    </source>
</evidence>
<evidence type="ECO:0000256" key="1">
    <source>
        <dbReference type="SAM" id="Coils"/>
    </source>
</evidence>
<keyword evidence="3" id="KW-1185">Reference proteome</keyword>
<accession>A0A1M6HS23</accession>
<dbReference type="RefSeq" id="WP_072986118.1">
    <property type="nucleotide sequence ID" value="NZ_FQZB01000007.1"/>
</dbReference>
<dbReference type="EMBL" id="FQZB01000007">
    <property type="protein sequence ID" value="SHJ25011.1"/>
    <property type="molecule type" value="Genomic_DNA"/>
</dbReference>
<dbReference type="OrthoDB" id="1706986at2"/>
<gene>
    <name evidence="2" type="ORF">SAMN02745163_01561</name>
</gene>
<reference evidence="2 3" key="1">
    <citation type="submission" date="2016-11" db="EMBL/GenBank/DDBJ databases">
        <authorList>
            <person name="Jaros S."/>
            <person name="Januszkiewicz K."/>
            <person name="Wedrychowicz H."/>
        </authorList>
    </citation>
    <scope>NUCLEOTIDE SEQUENCE [LARGE SCALE GENOMIC DNA]</scope>
    <source>
        <strain evidence="2 3">DSM 21758</strain>
    </source>
</reference>
<dbReference type="Proteomes" id="UP000184310">
    <property type="component" value="Unassembled WGS sequence"/>
</dbReference>
<evidence type="ECO:0008006" key="4">
    <source>
        <dbReference type="Google" id="ProtNLM"/>
    </source>
</evidence>
<dbReference type="AlphaFoldDB" id="A0A1M6HS23"/>
<organism evidence="2 3">
    <name type="scientific">Clostridium cavendishii DSM 21758</name>
    <dbReference type="NCBI Taxonomy" id="1121302"/>
    <lineage>
        <taxon>Bacteria</taxon>
        <taxon>Bacillati</taxon>
        <taxon>Bacillota</taxon>
        <taxon>Clostridia</taxon>
        <taxon>Eubacteriales</taxon>
        <taxon>Clostridiaceae</taxon>
        <taxon>Clostridium</taxon>
    </lineage>
</organism>